<dbReference type="GO" id="GO:0008270">
    <property type="term" value="F:zinc ion binding"/>
    <property type="evidence" value="ECO:0007669"/>
    <property type="project" value="InterPro"/>
</dbReference>
<name>A0A9X0BC78_9EURO</name>
<evidence type="ECO:0000256" key="8">
    <source>
        <dbReference type="SAM" id="MobiDB-lite"/>
    </source>
</evidence>
<dbReference type="RefSeq" id="XP_056491712.1">
    <property type="nucleotide sequence ID" value="XM_056628978.1"/>
</dbReference>
<dbReference type="GO" id="GO:0006351">
    <property type="term" value="P:DNA-templated transcription"/>
    <property type="evidence" value="ECO:0007669"/>
    <property type="project" value="InterPro"/>
</dbReference>
<evidence type="ECO:0000256" key="4">
    <source>
        <dbReference type="ARBA" id="ARBA00023015"/>
    </source>
</evidence>
<dbReference type="SUPFAM" id="SSF57701">
    <property type="entry name" value="Zn2/Cys6 DNA-binding domain"/>
    <property type="match status" value="1"/>
</dbReference>
<dbReference type="SMART" id="SM00906">
    <property type="entry name" value="Fungal_trans"/>
    <property type="match status" value="1"/>
</dbReference>
<keyword evidence="2" id="KW-0479">Metal-binding</keyword>
<organism evidence="10 11">
    <name type="scientific">Penicillium cosmopolitanum</name>
    <dbReference type="NCBI Taxonomy" id="1131564"/>
    <lineage>
        <taxon>Eukaryota</taxon>
        <taxon>Fungi</taxon>
        <taxon>Dikarya</taxon>
        <taxon>Ascomycota</taxon>
        <taxon>Pezizomycotina</taxon>
        <taxon>Eurotiomycetes</taxon>
        <taxon>Eurotiomycetidae</taxon>
        <taxon>Eurotiales</taxon>
        <taxon>Aspergillaceae</taxon>
        <taxon>Penicillium</taxon>
    </lineage>
</organism>
<dbReference type="InterPro" id="IPR007219">
    <property type="entry name" value="XnlR_reg_dom"/>
</dbReference>
<evidence type="ECO:0000256" key="7">
    <source>
        <dbReference type="ARBA" id="ARBA00023242"/>
    </source>
</evidence>
<comment type="caution">
    <text evidence="10">The sequence shown here is derived from an EMBL/GenBank/DDBJ whole genome shotgun (WGS) entry which is preliminary data.</text>
</comment>
<dbReference type="InterPro" id="IPR001138">
    <property type="entry name" value="Zn2Cys6_DnaBD"/>
</dbReference>
<dbReference type="GO" id="GO:0000981">
    <property type="term" value="F:DNA-binding transcription factor activity, RNA polymerase II-specific"/>
    <property type="evidence" value="ECO:0007669"/>
    <property type="project" value="InterPro"/>
</dbReference>
<dbReference type="PANTHER" id="PTHR31313">
    <property type="entry name" value="TY1 ENHANCER ACTIVATOR"/>
    <property type="match status" value="1"/>
</dbReference>
<reference evidence="10" key="2">
    <citation type="journal article" date="2023" name="IMA Fungus">
        <title>Comparative genomic study of the Penicillium genus elucidates a diverse pangenome and 15 lateral gene transfer events.</title>
        <authorList>
            <person name="Petersen C."/>
            <person name="Sorensen T."/>
            <person name="Nielsen M.R."/>
            <person name="Sondergaard T.E."/>
            <person name="Sorensen J.L."/>
            <person name="Fitzpatrick D.A."/>
            <person name="Frisvad J.C."/>
            <person name="Nielsen K.L."/>
        </authorList>
    </citation>
    <scope>NUCLEOTIDE SEQUENCE</scope>
    <source>
        <strain evidence="10">IBT 29677</strain>
    </source>
</reference>
<dbReference type="GO" id="GO:0003677">
    <property type="term" value="F:DNA binding"/>
    <property type="evidence" value="ECO:0007669"/>
    <property type="project" value="UniProtKB-KW"/>
</dbReference>
<evidence type="ECO:0000256" key="2">
    <source>
        <dbReference type="ARBA" id="ARBA00022723"/>
    </source>
</evidence>
<dbReference type="InterPro" id="IPR051615">
    <property type="entry name" value="Transcr_Regulatory_Elem"/>
</dbReference>
<evidence type="ECO:0000259" key="9">
    <source>
        <dbReference type="PROSITE" id="PS50048"/>
    </source>
</evidence>
<dbReference type="GO" id="GO:0005634">
    <property type="term" value="C:nucleus"/>
    <property type="evidence" value="ECO:0007669"/>
    <property type="project" value="UniProtKB-SubCell"/>
</dbReference>
<dbReference type="SMART" id="SM00066">
    <property type="entry name" value="GAL4"/>
    <property type="match status" value="1"/>
</dbReference>
<feature type="compositionally biased region" description="Basic and acidic residues" evidence="8">
    <location>
        <begin position="526"/>
        <end position="536"/>
    </location>
</feature>
<sequence>MSSATPAEDPSARRKRPARKYTSRACEECRRRRAKCDGNRPSCSRCLDRGIRCQYSTAEDGRQPAPKAYVVMLRNRIELLERVLHSHGIDPEASVAQLMAEDELSNQHQPTESEWASAGSNCNVEDLCGTFDGALTLDESLNFDQDGEVRYFGPTSGRLLFRSSENDSPVEEAYSTDPSCTGCSTNTPECPEPAATCRYEVAGELSPPYETWLSDELQAHLIDLYFEWEQPWFQMLNETLFRESMANGGRYFSPLLLTCILAVGSRYCDRLEVRTEPNDPNTAGRMFICKAEKLIQNDLRWPKITTIQSLAIMGMFYIATGSDAAGWLHQGMANRLALDMGFNMDPAVLAGLRQIYWALYCHDKLSASYAGRVCTLLDSQGVVNKPYLQCASTKVLPSAKGNGQLRAYSQRDVAKLHQAMIDLCRILEKILHSLWSPRPLLHAHQRSAFFDSCVLELKTWYYDLPSEIKIDRSSGPSKFPHAYTMLMVYHTIFILLCGPFMNKPSSSSNANTQTDNMTSTNQGESQEEKPSPDHSRTTKALASCSSSIRAMCLIIQKYRHTFGSFKMSPITATYCTLSAALIIIENCCTIENKSPNTTKTNPNPNSNSNANSSPDACTAEEATGSNRNLSPHVAVGLCMQVLRELSTSWNIAKRIGRNLEKVYTQRFGSDHVPCPPKECDMAAYEAATQLVDANIPFETNVPPLDTFDPFFDNKNAMHLQNPLSFHLEHQHQHQPLPSATEAHSIYLNQDENTPPVTGFDAGVGVGVGVNGPDFSNLVSSDELFAQNLGFAFEPDCLPSDYNMFDTLNQMYLEETW</sequence>
<dbReference type="Pfam" id="PF00172">
    <property type="entry name" value="Zn_clus"/>
    <property type="match status" value="1"/>
</dbReference>
<evidence type="ECO:0000256" key="1">
    <source>
        <dbReference type="ARBA" id="ARBA00004123"/>
    </source>
</evidence>
<keyword evidence="7" id="KW-0539">Nucleus</keyword>
<keyword evidence="4" id="KW-0805">Transcription regulation</keyword>
<evidence type="ECO:0000313" key="10">
    <source>
        <dbReference type="EMBL" id="KAJ5404470.1"/>
    </source>
</evidence>
<feature type="compositionally biased region" description="Low complexity" evidence="8">
    <location>
        <begin position="595"/>
        <end position="614"/>
    </location>
</feature>
<feature type="region of interest" description="Disordered" evidence="8">
    <location>
        <begin position="506"/>
        <end position="538"/>
    </location>
</feature>
<dbReference type="CDD" id="cd12148">
    <property type="entry name" value="fungal_TF_MHR"/>
    <property type="match status" value="1"/>
</dbReference>
<comment type="subcellular location">
    <subcellularLocation>
        <location evidence="1">Nucleus</location>
    </subcellularLocation>
</comment>
<keyword evidence="11" id="KW-1185">Reference proteome</keyword>
<keyword evidence="6" id="KW-0804">Transcription</keyword>
<evidence type="ECO:0000256" key="5">
    <source>
        <dbReference type="ARBA" id="ARBA00023125"/>
    </source>
</evidence>
<evidence type="ECO:0000256" key="3">
    <source>
        <dbReference type="ARBA" id="ARBA00022833"/>
    </source>
</evidence>
<dbReference type="PROSITE" id="PS50048">
    <property type="entry name" value="ZN2_CY6_FUNGAL_2"/>
    <property type="match status" value="1"/>
</dbReference>
<dbReference type="GeneID" id="81367958"/>
<feature type="compositionally biased region" description="Polar residues" evidence="8">
    <location>
        <begin position="506"/>
        <end position="524"/>
    </location>
</feature>
<dbReference type="PROSITE" id="PS00463">
    <property type="entry name" value="ZN2_CY6_FUNGAL_1"/>
    <property type="match status" value="1"/>
</dbReference>
<proteinExistence type="predicted"/>
<keyword evidence="5" id="KW-0238">DNA-binding</keyword>
<dbReference type="Gene3D" id="4.10.240.10">
    <property type="entry name" value="Zn(2)-C6 fungal-type DNA-binding domain"/>
    <property type="match status" value="1"/>
</dbReference>
<feature type="compositionally biased region" description="Basic residues" evidence="8">
    <location>
        <begin position="13"/>
        <end position="22"/>
    </location>
</feature>
<gene>
    <name evidence="10" type="ORF">N7509_004341</name>
</gene>
<dbReference type="InterPro" id="IPR036864">
    <property type="entry name" value="Zn2-C6_fun-type_DNA-bd_sf"/>
</dbReference>
<dbReference type="CDD" id="cd14723">
    <property type="entry name" value="ZIP_Ppr1"/>
    <property type="match status" value="1"/>
</dbReference>
<dbReference type="AlphaFoldDB" id="A0A9X0BC78"/>
<dbReference type="EMBL" id="JAPZBU010000005">
    <property type="protein sequence ID" value="KAJ5404470.1"/>
    <property type="molecule type" value="Genomic_DNA"/>
</dbReference>
<keyword evidence="3" id="KW-0862">Zinc</keyword>
<dbReference type="CDD" id="cd00067">
    <property type="entry name" value="GAL4"/>
    <property type="match status" value="1"/>
</dbReference>
<feature type="region of interest" description="Disordered" evidence="8">
    <location>
        <begin position="1"/>
        <end position="24"/>
    </location>
</feature>
<dbReference type="Proteomes" id="UP001147747">
    <property type="component" value="Unassembled WGS sequence"/>
</dbReference>
<dbReference type="Pfam" id="PF04082">
    <property type="entry name" value="Fungal_trans"/>
    <property type="match status" value="1"/>
</dbReference>
<dbReference type="PANTHER" id="PTHR31313:SF83">
    <property type="entry name" value="ZN(II)2CYS6 TRANSCRIPTION FACTOR (EUROFUNG)"/>
    <property type="match status" value="1"/>
</dbReference>
<dbReference type="OrthoDB" id="4161332at2759"/>
<reference evidence="10" key="1">
    <citation type="submission" date="2022-12" db="EMBL/GenBank/DDBJ databases">
        <authorList>
            <person name="Petersen C."/>
        </authorList>
    </citation>
    <scope>NUCLEOTIDE SEQUENCE</scope>
    <source>
        <strain evidence="10">IBT 29677</strain>
    </source>
</reference>
<feature type="domain" description="Zn(2)-C6 fungal-type" evidence="9">
    <location>
        <begin position="25"/>
        <end position="55"/>
    </location>
</feature>
<feature type="region of interest" description="Disordered" evidence="8">
    <location>
        <begin position="595"/>
        <end position="624"/>
    </location>
</feature>
<evidence type="ECO:0000256" key="6">
    <source>
        <dbReference type="ARBA" id="ARBA00023163"/>
    </source>
</evidence>
<protein>
    <recommendedName>
        <fullName evidence="9">Zn(2)-C6 fungal-type domain-containing protein</fullName>
    </recommendedName>
</protein>
<evidence type="ECO:0000313" key="11">
    <source>
        <dbReference type="Proteomes" id="UP001147747"/>
    </source>
</evidence>
<accession>A0A9X0BC78</accession>